<dbReference type="SUPFAM" id="SSF54928">
    <property type="entry name" value="RNA-binding domain, RBD"/>
    <property type="match status" value="1"/>
</dbReference>
<evidence type="ECO:0000313" key="4">
    <source>
        <dbReference type="Proteomes" id="UP000614334"/>
    </source>
</evidence>
<dbReference type="GO" id="GO:0003723">
    <property type="term" value="F:RNA binding"/>
    <property type="evidence" value="ECO:0007669"/>
    <property type="project" value="UniProtKB-KW"/>
</dbReference>
<feature type="compositionally biased region" description="Low complexity" evidence="2">
    <location>
        <begin position="90"/>
        <end position="101"/>
    </location>
</feature>
<evidence type="ECO:0000256" key="1">
    <source>
        <dbReference type="ARBA" id="ARBA00022884"/>
    </source>
</evidence>
<dbReference type="PANTHER" id="PTHR14398:SF0">
    <property type="entry name" value="ZINC FINGER PROTEIN SWM"/>
    <property type="match status" value="1"/>
</dbReference>
<dbReference type="EMBL" id="JACYCF010000001">
    <property type="protein sequence ID" value="KAF8761129.1"/>
    <property type="molecule type" value="Genomic_DNA"/>
</dbReference>
<accession>A0A8H7IJQ4</accession>
<dbReference type="Gene3D" id="3.30.70.330">
    <property type="match status" value="1"/>
</dbReference>
<reference evidence="3" key="1">
    <citation type="submission" date="2020-09" db="EMBL/GenBank/DDBJ databases">
        <title>Comparative genome analyses of four rice-infecting Rhizoctonia solani isolates reveal extensive enrichment of homogalacturonan modification genes.</title>
        <authorList>
            <person name="Lee D.-Y."/>
            <person name="Jeon J."/>
            <person name="Kim K.-T."/>
            <person name="Cheong K."/>
            <person name="Song H."/>
            <person name="Choi G."/>
            <person name="Ko J."/>
            <person name="Opiyo S.O."/>
            <person name="Zuo S."/>
            <person name="Madhav S."/>
            <person name="Lee Y.-H."/>
            <person name="Wang G.-L."/>
        </authorList>
    </citation>
    <scope>NUCLEOTIDE SEQUENCE</scope>
    <source>
        <strain evidence="3">AG1-IA B2</strain>
    </source>
</reference>
<feature type="compositionally biased region" description="Polar residues" evidence="2">
    <location>
        <begin position="46"/>
        <end position="81"/>
    </location>
</feature>
<proteinExistence type="predicted"/>
<comment type="caution">
    <text evidence="3">The sequence shown here is derived from an EMBL/GenBank/DDBJ whole genome shotgun (WGS) entry which is preliminary data.</text>
</comment>
<dbReference type="PANTHER" id="PTHR14398">
    <property type="entry name" value="RNA RECOGNITION RRM/RNP DOMAIN"/>
    <property type="match status" value="1"/>
</dbReference>
<feature type="region of interest" description="Disordered" evidence="2">
    <location>
        <begin position="40"/>
        <end position="109"/>
    </location>
</feature>
<organism evidence="3 4">
    <name type="scientific">Rhizoctonia solani</name>
    <dbReference type="NCBI Taxonomy" id="456999"/>
    <lineage>
        <taxon>Eukaryota</taxon>
        <taxon>Fungi</taxon>
        <taxon>Dikarya</taxon>
        <taxon>Basidiomycota</taxon>
        <taxon>Agaricomycotina</taxon>
        <taxon>Agaricomycetes</taxon>
        <taxon>Cantharellales</taxon>
        <taxon>Ceratobasidiaceae</taxon>
        <taxon>Rhizoctonia</taxon>
    </lineage>
</organism>
<dbReference type="InterPro" id="IPR045137">
    <property type="entry name" value="RBM26/27"/>
</dbReference>
<evidence type="ECO:0000256" key="2">
    <source>
        <dbReference type="SAM" id="MobiDB-lite"/>
    </source>
</evidence>
<keyword evidence="1" id="KW-0694">RNA-binding</keyword>
<dbReference type="AlphaFoldDB" id="A0A8H7IJQ4"/>
<gene>
    <name evidence="3" type="ORF">RHS01_00982</name>
</gene>
<dbReference type="InterPro" id="IPR012677">
    <property type="entry name" value="Nucleotide-bd_a/b_plait_sf"/>
</dbReference>
<protein>
    <submittedName>
        <fullName evidence="3">PWI domain</fullName>
    </submittedName>
</protein>
<dbReference type="Proteomes" id="UP000614334">
    <property type="component" value="Unassembled WGS sequence"/>
</dbReference>
<name>A0A8H7IJQ4_9AGAM</name>
<dbReference type="GO" id="GO:0005634">
    <property type="term" value="C:nucleus"/>
    <property type="evidence" value="ECO:0007669"/>
    <property type="project" value="TreeGrafter"/>
</dbReference>
<dbReference type="InterPro" id="IPR035979">
    <property type="entry name" value="RBD_domain_sf"/>
</dbReference>
<evidence type="ECO:0000313" key="3">
    <source>
        <dbReference type="EMBL" id="KAF8761129.1"/>
    </source>
</evidence>
<sequence length="146" mass="15835">MMGSNFMMPWMMNQLGAGAYDPNQSLMDMSIPRPPNGNMDVVMADGTSSKADNTSEAKVMNPATNDVSQTNGANIGRNPTGSWHGDTDGLDSQDSGSGSSSEPRRDRTLVVEKIPQERLSLEELNNWFKRFGTVTNVAIDAPQLKP</sequence>